<feature type="domain" description="FAR1" evidence="2">
    <location>
        <begin position="246"/>
        <end position="338"/>
    </location>
</feature>
<evidence type="ECO:0000256" key="1">
    <source>
        <dbReference type="SAM" id="MobiDB-lite"/>
    </source>
</evidence>
<dbReference type="PANTHER" id="PTHR47482:SF5">
    <property type="entry name" value="FAR1 DOMAIN-CONTAINING PROTEIN"/>
    <property type="match status" value="1"/>
</dbReference>
<dbReference type="InterPro" id="IPR004330">
    <property type="entry name" value="FAR1_DNA_bnd_dom"/>
</dbReference>
<dbReference type="PANTHER" id="PTHR47482">
    <property type="entry name" value="OS11G0632001 PROTEIN"/>
    <property type="match status" value="1"/>
</dbReference>
<evidence type="ECO:0000313" key="4">
    <source>
        <dbReference type="Proteomes" id="UP001231189"/>
    </source>
</evidence>
<feature type="compositionally biased region" description="Basic and acidic residues" evidence="1">
    <location>
        <begin position="168"/>
        <end position="197"/>
    </location>
</feature>
<comment type="caution">
    <text evidence="3">The sequence shown here is derived from an EMBL/GenBank/DDBJ whole genome shotgun (WGS) entry which is preliminary data.</text>
</comment>
<dbReference type="EMBL" id="JAUUTY010000004">
    <property type="protein sequence ID" value="KAK1644810.1"/>
    <property type="molecule type" value="Genomic_DNA"/>
</dbReference>
<keyword evidence="4" id="KW-1185">Reference proteome</keyword>
<evidence type="ECO:0000259" key="2">
    <source>
        <dbReference type="Pfam" id="PF03101"/>
    </source>
</evidence>
<name>A0AAD8W7F0_LOLMU</name>
<dbReference type="Pfam" id="PF03101">
    <property type="entry name" value="FAR1"/>
    <property type="match status" value="1"/>
</dbReference>
<organism evidence="3 4">
    <name type="scientific">Lolium multiflorum</name>
    <name type="common">Italian ryegrass</name>
    <name type="synonym">Lolium perenne subsp. multiflorum</name>
    <dbReference type="NCBI Taxonomy" id="4521"/>
    <lineage>
        <taxon>Eukaryota</taxon>
        <taxon>Viridiplantae</taxon>
        <taxon>Streptophyta</taxon>
        <taxon>Embryophyta</taxon>
        <taxon>Tracheophyta</taxon>
        <taxon>Spermatophyta</taxon>
        <taxon>Magnoliopsida</taxon>
        <taxon>Liliopsida</taxon>
        <taxon>Poales</taxon>
        <taxon>Poaceae</taxon>
        <taxon>BOP clade</taxon>
        <taxon>Pooideae</taxon>
        <taxon>Poodae</taxon>
        <taxon>Poeae</taxon>
        <taxon>Poeae Chloroplast Group 2 (Poeae type)</taxon>
        <taxon>Loliodinae</taxon>
        <taxon>Loliinae</taxon>
        <taxon>Lolium</taxon>
    </lineage>
</organism>
<reference evidence="3" key="1">
    <citation type="submission" date="2023-07" db="EMBL/GenBank/DDBJ databases">
        <title>A chromosome-level genome assembly of Lolium multiflorum.</title>
        <authorList>
            <person name="Chen Y."/>
            <person name="Copetti D."/>
            <person name="Kolliker R."/>
            <person name="Studer B."/>
        </authorList>
    </citation>
    <scope>NUCLEOTIDE SEQUENCE</scope>
    <source>
        <strain evidence="3">02402/16</strain>
        <tissue evidence="3">Leaf</tissue>
    </source>
</reference>
<sequence length="618" mass="69934">MTSVGSILFRMRRCLHQALSSSPLEPIAASYISAMTALRSTGPATLFSNRIRKVESGIYSASFDTDIDIQDEYFTQDGFTYTGLLLGAIQHPPGYVVQQRVDDCGNEEMSNNLQSNMEFGNRKQSNEESSTTFEKQLDEDPWNLSMFDDIQLDQVLIQKEPKCMHIYDAAPVDKRDQKDEQDRSMDNEDNTDQQREITEEDINIFLNNEKLEAEGVKQDENAENETVNILKPEVGMEFGTREEAQKFFNLYAYNDGFSVSIVSSYRTASKKRNNEVIRFTMKCNKYGRNTEAESEQIVAQRQSTVIAKSNCKVEMVVSEKNGLWKITGLHLQHNHALCPQSRFYRSHIYMSDGEKEMIKTMKHCNMPTRDMVAVLAFIRGGMTQLPYNKRKVSNYSSSINREVTNNDMMEVLDCAAPEDDVAREVAGASGDWAGTPRPVGHQLFLADEEARQGGPRPRGRRPRPRAPIRAEALLWSWPCFALAKYLRRLQLMTMPAPPTMVGWIRPPRPLLCPPRPASTSAAAAADLAVASWQQRRQSAVQRIAPRRLASSLVVSSPARLLLLLRADRTIAQQIINYFVPLDVFVIVCSKCYLSRMKKPQDEAGVQRLHVCPPQAIEV</sequence>
<proteinExistence type="predicted"/>
<evidence type="ECO:0000313" key="3">
    <source>
        <dbReference type="EMBL" id="KAK1644810.1"/>
    </source>
</evidence>
<accession>A0AAD8W7F0</accession>
<protein>
    <recommendedName>
        <fullName evidence="2">FAR1 domain-containing protein</fullName>
    </recommendedName>
</protein>
<dbReference type="AlphaFoldDB" id="A0AAD8W7F0"/>
<feature type="region of interest" description="Disordered" evidence="1">
    <location>
        <begin position="168"/>
        <end position="198"/>
    </location>
</feature>
<gene>
    <name evidence="3" type="ORF">QYE76_062615</name>
</gene>
<dbReference type="Proteomes" id="UP001231189">
    <property type="component" value="Unassembled WGS sequence"/>
</dbReference>